<organism evidence="2 3">
    <name type="scientific">Haloferax gibbonsii</name>
    <dbReference type="NCBI Taxonomy" id="35746"/>
    <lineage>
        <taxon>Archaea</taxon>
        <taxon>Methanobacteriati</taxon>
        <taxon>Methanobacteriota</taxon>
        <taxon>Stenosarchaea group</taxon>
        <taxon>Halobacteria</taxon>
        <taxon>Halobacteriales</taxon>
        <taxon>Haloferacaceae</taxon>
        <taxon>Haloferax</taxon>
    </lineage>
</organism>
<protein>
    <recommendedName>
        <fullName evidence="4">MarR family transcriptional regulator</fullName>
    </recommendedName>
</protein>
<evidence type="ECO:0000313" key="3">
    <source>
        <dbReference type="Proteomes" id="UP000066124"/>
    </source>
</evidence>
<dbReference type="RefSeq" id="WP_050459209.1">
    <property type="nucleotide sequence ID" value="NZ_CP011947.1"/>
</dbReference>
<evidence type="ECO:0008006" key="4">
    <source>
        <dbReference type="Google" id="ProtNLM"/>
    </source>
</evidence>
<sequence>MPVSIDDFESGDLPRGPSVPEQVVTYLYTHSDQAFTRSEIATAISENPNTVGTALSRLKDRNLVRHKGEFWAIAEDQERVAAAYDHHTTSERLNDEDSGIDADEWDSVAPETPHPSERDEDRQ</sequence>
<feature type="compositionally biased region" description="Basic and acidic residues" evidence="1">
    <location>
        <begin position="114"/>
        <end position="123"/>
    </location>
</feature>
<feature type="region of interest" description="Disordered" evidence="1">
    <location>
        <begin position="84"/>
        <end position="123"/>
    </location>
</feature>
<dbReference type="EMBL" id="CP011947">
    <property type="protein sequence ID" value="AKU07815.1"/>
    <property type="molecule type" value="Genomic_DNA"/>
</dbReference>
<gene>
    <name evidence="2" type="ORF">ABY42_08675</name>
</gene>
<accession>A0A0K1IU23</accession>
<name>A0A0K1IU23_HALGI</name>
<evidence type="ECO:0000313" key="2">
    <source>
        <dbReference type="EMBL" id="AKU07815.1"/>
    </source>
</evidence>
<dbReference type="PATRIC" id="fig|35746.4.peg.1841"/>
<feature type="compositionally biased region" description="Acidic residues" evidence="1">
    <location>
        <begin position="96"/>
        <end position="106"/>
    </location>
</feature>
<reference evidence="3" key="1">
    <citation type="journal article" date="2015" name="J. Biotechnol.">
        <title>Complete genome sequence of Haloferax gibbonsii strain ARA6, a potential producer of polyhydroxyalkanoates and halocins isolated from Araruama, Rio de Janeiro, Brasil.</title>
        <authorList>
            <person name="Pinto L.H."/>
            <person name="D'Alincourt Carvalho-Assef A.P."/>
            <person name="Vieira R.P."/>
            <person name="Clementino M.M."/>
            <person name="Albano R.M."/>
        </authorList>
    </citation>
    <scope>NUCLEOTIDE SEQUENCE [LARGE SCALE GENOMIC DNA]</scope>
    <source>
        <strain evidence="3">ARA6</strain>
    </source>
</reference>
<dbReference type="SUPFAM" id="SSF46785">
    <property type="entry name" value="Winged helix' DNA-binding domain"/>
    <property type="match status" value="1"/>
</dbReference>
<dbReference type="AlphaFoldDB" id="A0A0K1IU23"/>
<evidence type="ECO:0000256" key="1">
    <source>
        <dbReference type="SAM" id="MobiDB-lite"/>
    </source>
</evidence>
<dbReference type="InterPro" id="IPR036390">
    <property type="entry name" value="WH_DNA-bd_sf"/>
</dbReference>
<dbReference type="Proteomes" id="UP000066124">
    <property type="component" value="Chromosome"/>
</dbReference>
<proteinExistence type="predicted"/>
<dbReference type="Gene3D" id="1.10.10.10">
    <property type="entry name" value="Winged helix-like DNA-binding domain superfamily/Winged helix DNA-binding domain"/>
    <property type="match status" value="1"/>
</dbReference>
<dbReference type="GeneID" id="25246028"/>
<dbReference type="InterPro" id="IPR036388">
    <property type="entry name" value="WH-like_DNA-bd_sf"/>
</dbReference>
<feature type="compositionally biased region" description="Basic and acidic residues" evidence="1">
    <location>
        <begin position="84"/>
        <end position="95"/>
    </location>
</feature>
<dbReference type="KEGG" id="hgi:ABY42_08675"/>